<evidence type="ECO:0000256" key="2">
    <source>
        <dbReference type="ARBA" id="ARBA00012400"/>
    </source>
</evidence>
<dbReference type="UniPathway" id="UPA00262">
    <property type="reaction ID" value="UER00222"/>
</dbReference>
<evidence type="ECO:0000256" key="1">
    <source>
        <dbReference type="ARBA" id="ARBA00005010"/>
    </source>
</evidence>
<dbReference type="SUPFAM" id="SSF51735">
    <property type="entry name" value="NAD(P)-binding Rossmann-fold domains"/>
    <property type="match status" value="1"/>
</dbReference>
<keyword evidence="6" id="KW-0456">Lyase</keyword>
<name>A0A401HQV5_9EURY</name>
<evidence type="ECO:0000256" key="3">
    <source>
        <dbReference type="ARBA" id="ARBA00023002"/>
    </source>
</evidence>
<comment type="pathway">
    <text evidence="1">Porphyrin-containing compound metabolism; siroheme biosynthesis; sirohydrochlorin from precorrin-2: step 1/1.</text>
</comment>
<organism evidence="6 7">
    <name type="scientific">Methanofervidicoccus abyssi</name>
    <dbReference type="NCBI Taxonomy" id="2082189"/>
    <lineage>
        <taxon>Archaea</taxon>
        <taxon>Methanobacteriati</taxon>
        <taxon>Methanobacteriota</taxon>
        <taxon>Methanomada group</taxon>
        <taxon>Methanococci</taxon>
        <taxon>Methanococcales</taxon>
        <taxon>Methanofervidicoccus</taxon>
    </lineage>
</organism>
<dbReference type="PANTHER" id="PTHR35330:SF1">
    <property type="entry name" value="SIROHEME BIOSYNTHESIS PROTEIN MET8"/>
    <property type="match status" value="1"/>
</dbReference>
<dbReference type="InterPro" id="IPR036291">
    <property type="entry name" value="NAD(P)-bd_dom_sf"/>
</dbReference>
<proteinExistence type="predicted"/>
<dbReference type="InterPro" id="IPR028161">
    <property type="entry name" value="Met8-like"/>
</dbReference>
<sequence>MLSDKMIPIFIKLKDFKVCIFGFGEVGRRRLDKIISGEPKKITIYTKENVDEETMSYYKNICNIEFITCNVEDLREEEIEEVIKEHDFIITAMDEKNNRKIVNIAKRFSKFINSSTFERNVNFIIPAYCYRDGIYFAVYTQGKSPLIARHIRKLVENYIENHGYEIDLQNSLRSFLKEYIPSQRDRKEILEEIFRNKDFKRELLELIKKYKKID</sequence>
<evidence type="ECO:0000313" key="6">
    <source>
        <dbReference type="EMBL" id="GBF36582.1"/>
    </source>
</evidence>
<keyword evidence="7" id="KW-1185">Reference proteome</keyword>
<protein>
    <recommendedName>
        <fullName evidence="2">precorrin-2 dehydrogenase</fullName>
        <ecNumber evidence="2">1.3.1.76</ecNumber>
    </recommendedName>
</protein>
<evidence type="ECO:0000313" key="7">
    <source>
        <dbReference type="Proteomes" id="UP000290527"/>
    </source>
</evidence>
<dbReference type="GO" id="GO:0043115">
    <property type="term" value="F:precorrin-2 dehydrogenase activity"/>
    <property type="evidence" value="ECO:0007669"/>
    <property type="project" value="UniProtKB-EC"/>
</dbReference>
<comment type="caution">
    <text evidence="6">The sequence shown here is derived from an EMBL/GenBank/DDBJ whole genome shotgun (WGS) entry which is preliminary data.</text>
</comment>
<dbReference type="GO" id="GO:0019354">
    <property type="term" value="P:siroheme biosynthetic process"/>
    <property type="evidence" value="ECO:0007669"/>
    <property type="project" value="UniProtKB-UniPathway"/>
</dbReference>
<evidence type="ECO:0000256" key="5">
    <source>
        <dbReference type="ARBA" id="ARBA00023244"/>
    </source>
</evidence>
<reference evidence="6 7" key="1">
    <citation type="journal article" date="2019" name="Int. J. Syst. Evol. Microbiol.">
        <title>Methanofervidicoccus abyssi gen. nov., sp. nov., a hydrogenotrophic methanogen, isolated from a hydrothermal vent chimney in the Mid-Cayman Spreading Center, the Caribbean Sea.</title>
        <authorList>
            <person name="Sakai S."/>
            <person name="Takaki Y."/>
            <person name="Miyazaki M."/>
            <person name="Ogawara M."/>
            <person name="Yanagawa K."/>
            <person name="Miyazaki J."/>
            <person name="Takai K."/>
        </authorList>
    </citation>
    <scope>NUCLEOTIDE SEQUENCE [LARGE SCALE GENOMIC DNA]</scope>
    <source>
        <strain evidence="6 7">HHB</strain>
    </source>
</reference>
<keyword evidence="5" id="KW-0627">Porphyrin biosynthesis</keyword>
<dbReference type="Pfam" id="PF13241">
    <property type="entry name" value="NAD_binding_7"/>
    <property type="match status" value="1"/>
</dbReference>
<dbReference type="Gene3D" id="3.40.50.720">
    <property type="entry name" value="NAD(P)-binding Rossmann-like Domain"/>
    <property type="match status" value="1"/>
</dbReference>
<dbReference type="EC" id="1.3.1.76" evidence="2"/>
<keyword evidence="3 6" id="KW-0560">Oxidoreductase</keyword>
<dbReference type="SUPFAM" id="SSF75615">
    <property type="entry name" value="Siroheme synthase middle domains-like"/>
    <property type="match status" value="1"/>
</dbReference>
<dbReference type="Gene3D" id="3.30.160.110">
    <property type="entry name" value="Siroheme synthase, domain 2"/>
    <property type="match status" value="1"/>
</dbReference>
<gene>
    <name evidence="6" type="ORF">MHHB_P0812</name>
</gene>
<evidence type="ECO:0000256" key="4">
    <source>
        <dbReference type="ARBA" id="ARBA00023027"/>
    </source>
</evidence>
<keyword evidence="4" id="KW-0520">NAD</keyword>
<dbReference type="PANTHER" id="PTHR35330">
    <property type="entry name" value="SIROHEME BIOSYNTHESIS PROTEIN MET8"/>
    <property type="match status" value="1"/>
</dbReference>
<dbReference type="EMBL" id="BFAX01000003">
    <property type="protein sequence ID" value="GBF36582.1"/>
    <property type="molecule type" value="Genomic_DNA"/>
</dbReference>
<dbReference type="AlphaFoldDB" id="A0A401HQV5"/>
<dbReference type="GO" id="GO:0004325">
    <property type="term" value="F:ferrochelatase activity"/>
    <property type="evidence" value="ECO:0007669"/>
    <property type="project" value="InterPro"/>
</dbReference>
<dbReference type="Proteomes" id="UP000290527">
    <property type="component" value="Unassembled WGS sequence"/>
</dbReference>
<accession>A0A401HQV5</accession>